<keyword evidence="9 10" id="KW-0413">Isomerase</keyword>
<dbReference type="InterPro" id="IPR000565">
    <property type="entry name" value="Topo_IIA_B"/>
</dbReference>
<dbReference type="InterPro" id="IPR006171">
    <property type="entry name" value="TOPRIM_dom"/>
</dbReference>
<keyword evidence="8" id="KW-0238">DNA-binding</keyword>
<dbReference type="InterPro" id="IPR011557">
    <property type="entry name" value="GyrB"/>
</dbReference>
<dbReference type="Pfam" id="PF01751">
    <property type="entry name" value="Toprim"/>
    <property type="match status" value="1"/>
</dbReference>
<dbReference type="Gene3D" id="3.40.50.670">
    <property type="match status" value="2"/>
</dbReference>
<dbReference type="SUPFAM" id="SSF54211">
    <property type="entry name" value="Ribosomal protein S5 domain 2-like"/>
    <property type="match status" value="1"/>
</dbReference>
<dbReference type="InterPro" id="IPR013759">
    <property type="entry name" value="Topo_IIA_B_C"/>
</dbReference>
<evidence type="ECO:0000256" key="9">
    <source>
        <dbReference type="ARBA" id="ARBA00023235"/>
    </source>
</evidence>
<comment type="caution">
    <text evidence="13">The sequence shown here is derived from an EMBL/GenBank/DDBJ whole genome shotgun (WGS) entry which is preliminary data.</text>
</comment>
<keyword evidence="6 10" id="KW-0460">Magnesium</keyword>
<organism evidence="13 14">
    <name type="scientific">Rhodoferax saidenbachensis</name>
    <dbReference type="NCBI Taxonomy" id="1484693"/>
    <lineage>
        <taxon>Bacteria</taxon>
        <taxon>Pseudomonadati</taxon>
        <taxon>Pseudomonadota</taxon>
        <taxon>Betaproteobacteria</taxon>
        <taxon>Burkholderiales</taxon>
        <taxon>Comamonadaceae</taxon>
        <taxon>Rhodoferax</taxon>
    </lineage>
</organism>
<dbReference type="InterPro" id="IPR014721">
    <property type="entry name" value="Ribsml_uS5_D2-typ_fold_subgr"/>
</dbReference>
<evidence type="ECO:0000313" key="13">
    <source>
        <dbReference type="EMBL" id="MDR7307384.1"/>
    </source>
</evidence>
<comment type="cofactor">
    <cofactor evidence="10">
        <name>Mg(2+)</name>
        <dbReference type="ChEBI" id="CHEBI:18420"/>
    </cofactor>
    <cofactor evidence="10">
        <name>Mn(2+)</name>
        <dbReference type="ChEBI" id="CHEBI:29035"/>
    </cofactor>
    <cofactor evidence="10">
        <name>Ca(2+)</name>
        <dbReference type="ChEBI" id="CHEBI:29108"/>
    </cofactor>
    <text evidence="10">Binds two Mg(2+) per subunit. The magnesium ions form salt bridges with both the protein and the DNA. Can also accept other divalent metal cations, such as Mn(2+) or Ca(2+).</text>
</comment>
<evidence type="ECO:0000256" key="2">
    <source>
        <dbReference type="ARBA" id="ARBA00010708"/>
    </source>
</evidence>
<keyword evidence="7 10" id="KW-0799">Topoisomerase</keyword>
<dbReference type="CDD" id="cd03366">
    <property type="entry name" value="TOPRIM_TopoIIA_GyrB"/>
    <property type="match status" value="1"/>
</dbReference>
<dbReference type="RefSeq" id="WP_310343591.1">
    <property type="nucleotide sequence ID" value="NZ_JAVDXO010000005.1"/>
</dbReference>
<comment type="similarity">
    <text evidence="2 10">Belongs to the type II topoisomerase GyrB family.</text>
</comment>
<comment type="miscellaneous">
    <text evidence="10">Few gyrases are as efficient as E.coli at forming negative supercoils. Not all organisms have 2 type II topoisomerases; in organisms with a single type II topoisomerase this enzyme also has to decatenate newly replicated chromosomes.</text>
</comment>
<dbReference type="Pfam" id="PF02518">
    <property type="entry name" value="HATPase_c"/>
    <property type="match status" value="1"/>
</dbReference>
<dbReference type="GO" id="GO:0003918">
    <property type="term" value="F:DNA topoisomerase type II (double strand cut, ATP-hydrolyzing) activity"/>
    <property type="evidence" value="ECO:0007669"/>
    <property type="project" value="UniProtKB-EC"/>
</dbReference>
<dbReference type="Pfam" id="PF00986">
    <property type="entry name" value="DNA_gyraseB_C"/>
    <property type="match status" value="1"/>
</dbReference>
<proteinExistence type="inferred from homology"/>
<feature type="region of interest" description="Disordered" evidence="11">
    <location>
        <begin position="1"/>
        <end position="35"/>
    </location>
</feature>
<evidence type="ECO:0000256" key="1">
    <source>
        <dbReference type="ARBA" id="ARBA00000185"/>
    </source>
</evidence>
<dbReference type="PROSITE" id="PS00177">
    <property type="entry name" value="TOPOISOMERASE_II"/>
    <property type="match status" value="1"/>
</dbReference>
<name>A0ABU1ZPA5_9BURK</name>
<dbReference type="InterPro" id="IPR020568">
    <property type="entry name" value="Ribosomal_Su5_D2-typ_SF"/>
</dbReference>
<evidence type="ECO:0000256" key="5">
    <source>
        <dbReference type="ARBA" id="ARBA00022840"/>
    </source>
</evidence>
<reference evidence="13 14" key="1">
    <citation type="submission" date="2023-07" db="EMBL/GenBank/DDBJ databases">
        <title>Sorghum-associated microbial communities from plants grown in Nebraska, USA.</title>
        <authorList>
            <person name="Schachtman D."/>
        </authorList>
    </citation>
    <scope>NUCLEOTIDE SEQUENCE [LARGE SCALE GENOMIC DNA]</scope>
    <source>
        <strain evidence="13 14">BE308</strain>
    </source>
</reference>
<dbReference type="EC" id="5.6.2.2" evidence="10"/>
<dbReference type="PRINTS" id="PR00418">
    <property type="entry name" value="TPI2FAMILY"/>
</dbReference>
<dbReference type="Gene3D" id="3.30.565.10">
    <property type="entry name" value="Histidine kinase-like ATPase, C-terminal domain"/>
    <property type="match status" value="1"/>
</dbReference>
<feature type="binding site" evidence="10">
    <location>
        <position position="568"/>
    </location>
    <ligand>
        <name>Mg(2+)</name>
        <dbReference type="ChEBI" id="CHEBI:18420"/>
        <label>2</label>
    </ligand>
</feature>
<dbReference type="Pfam" id="PF18053">
    <property type="entry name" value="GyrB_insert"/>
    <property type="match status" value="1"/>
</dbReference>
<feature type="binding site" evidence="10">
    <location>
        <position position="566"/>
    </location>
    <ligand>
        <name>Mg(2+)</name>
        <dbReference type="ChEBI" id="CHEBI:18420"/>
        <label>1</label>
        <note>catalytic</note>
    </ligand>
</feature>
<dbReference type="InterPro" id="IPR013506">
    <property type="entry name" value="Topo_IIA_bsu_dom2"/>
</dbReference>
<dbReference type="PANTHER" id="PTHR45866:SF1">
    <property type="entry name" value="DNA GYRASE SUBUNIT B, MITOCHONDRIAL"/>
    <property type="match status" value="1"/>
</dbReference>
<dbReference type="Proteomes" id="UP001268089">
    <property type="component" value="Unassembled WGS sequence"/>
</dbReference>
<evidence type="ECO:0000256" key="10">
    <source>
        <dbReference type="HAMAP-Rule" id="MF_01898"/>
    </source>
</evidence>
<dbReference type="Pfam" id="PF00204">
    <property type="entry name" value="DNA_gyraseB"/>
    <property type="match status" value="1"/>
</dbReference>
<feature type="site" description="Interaction with DNA" evidence="10">
    <location>
        <position position="513"/>
    </location>
</feature>
<comment type="function">
    <text evidence="10">A type II topoisomerase that negatively supercoils closed circular double-stranded (ds) DNA in an ATP-dependent manner to modulate DNA topology and maintain chromosomes in an underwound state. Negative supercoiling favors strand separation, and DNA replication, transcription, recombination and repair, all of which involve strand separation. Also able to catalyze the interconversion of other topological isomers of dsDNA rings, including catenanes and knotted rings. Type II topoisomerases break and join 2 DNA strands simultaneously in an ATP-dependent manner.</text>
</comment>
<dbReference type="InterPro" id="IPR018522">
    <property type="entry name" value="TopoIIA_CS"/>
</dbReference>
<keyword evidence="10" id="KW-0963">Cytoplasm</keyword>
<feature type="site" description="Interaction with DNA" evidence="10">
    <location>
        <position position="510"/>
    </location>
</feature>
<feature type="domain" description="Toprim" evidence="12">
    <location>
        <begin position="479"/>
        <end position="601"/>
    </location>
</feature>
<comment type="subunit">
    <text evidence="10">Heterotetramer, composed of two GyrA and two GyrB chains. In the heterotetramer, GyrA contains the active site tyrosine that forms a transient covalent intermediate with DNA, while GyrB binds cofactors and catalyzes ATP hydrolysis.</text>
</comment>
<gene>
    <name evidence="10" type="primary">gyrB</name>
    <name evidence="13" type="ORF">J2X15_002671</name>
</gene>
<comment type="catalytic activity">
    <reaction evidence="1 10">
        <text>ATP-dependent breakage, passage and rejoining of double-stranded DNA.</text>
        <dbReference type="EC" id="5.6.2.2"/>
    </reaction>
</comment>
<dbReference type="HAMAP" id="MF_01898">
    <property type="entry name" value="GyrB"/>
    <property type="match status" value="1"/>
</dbReference>
<sequence length="867" mass="94968">MTEENKSVPSPENNDGLVHTGDAGTDSSNFQPTIDTNQAGATEAYGEGSIQILEGLEAVRKRPGMYIGDTSDGTGLHHLVFEVVDNSIDESLAGHCDDILVTIHSDNSISVVDNGRGIPTGIKLDDKHEPKRSAAEIALTELHAGGKFNQNSYKVSGGLHGVGVSCVNALSKMLRLTIRRDGKVHVMEFSKGFVQNRIVETQNGIEVSPMKVIGDTEKRGTEVHFLPDTDIFKENNDFHYEILSKRLRELSFLNNGVKIRLKDERSGKEDDFSGAGGVQGFVNFINKGKSVLNPNIFHAMGDRQSDQGTNIGVEVAMQWNSGFNEQVLCFTNNIPQRDGGTHLTGLRAAMTRVINKYIDDTELAKKAKVEVTGDDMREGLCCVLSVKVPEPKFSSQTKDKLVSSEVRGPVEDIVSKLLADYLQERPNDAKIIVGKIIEAARAREAARKARDMTRRKGVLDGMGLPGKLADCQEKDPAMCEIYIVEGDSAGGSAKQGRDRKFQAILPLRGKILNVEKARYEKLLTSNEILTLITALGTGIGKAGGSTGNDDFNVAKLRYHRIIIMTDADVDGAHIRTLLLTFFYRQMPELVERGHIYIAQPPLYKVKAGKEELYLQGPTDLDSFLLRIALVNASVFTGGPNGTTINGDTLSELARKHQVAQAVIARLKNFMDAEALRSVADGVALNLDTVADAEVSAAALQAKLPDAEVAGEFDARTDKPILRISRRHHGNVKSSVLTQDFVHGADYAALAEAANTFKGLLSEGARVMRGEGERQKEEKVSDFREAMAWLITQAENGTSRQRYKGLGEMNPAQLWETTMDPTVRRLLKVQIDDAIEADRVFTMLMGDEVEPRREFIETNALRAGNIDV</sequence>
<dbReference type="InterPro" id="IPR003594">
    <property type="entry name" value="HATPase_dom"/>
</dbReference>
<dbReference type="NCBIfam" id="NF011501">
    <property type="entry name" value="PRK14939.1"/>
    <property type="match status" value="1"/>
</dbReference>
<dbReference type="InterPro" id="IPR002288">
    <property type="entry name" value="DNA_gyrase_B_C"/>
</dbReference>
<keyword evidence="14" id="KW-1185">Reference proteome</keyword>
<protein>
    <recommendedName>
        <fullName evidence="10">DNA gyrase subunit B</fullName>
        <ecNumber evidence="10">5.6.2.2</ecNumber>
    </recommendedName>
</protein>
<dbReference type="PRINTS" id="PR01159">
    <property type="entry name" value="DNAGYRASEB"/>
</dbReference>
<evidence type="ECO:0000256" key="4">
    <source>
        <dbReference type="ARBA" id="ARBA00022741"/>
    </source>
</evidence>
<dbReference type="InterPro" id="IPR041423">
    <property type="entry name" value="GyrB_insert"/>
</dbReference>
<dbReference type="CDD" id="cd16928">
    <property type="entry name" value="HATPase_GyrB-like"/>
    <property type="match status" value="1"/>
</dbReference>
<evidence type="ECO:0000256" key="8">
    <source>
        <dbReference type="ARBA" id="ARBA00023125"/>
    </source>
</evidence>
<evidence type="ECO:0000256" key="6">
    <source>
        <dbReference type="ARBA" id="ARBA00022842"/>
    </source>
</evidence>
<dbReference type="EMBL" id="JAVDXO010000005">
    <property type="protein sequence ID" value="MDR7307384.1"/>
    <property type="molecule type" value="Genomic_DNA"/>
</dbReference>
<dbReference type="NCBIfam" id="TIGR01059">
    <property type="entry name" value="gyrB"/>
    <property type="match status" value="1"/>
</dbReference>
<keyword evidence="5 10" id="KW-0067">ATP-binding</keyword>
<dbReference type="SUPFAM" id="SSF55874">
    <property type="entry name" value="ATPase domain of HSP90 chaperone/DNA topoisomerase II/histidine kinase"/>
    <property type="match status" value="1"/>
</dbReference>
<evidence type="ECO:0000259" key="12">
    <source>
        <dbReference type="PROSITE" id="PS50880"/>
    </source>
</evidence>
<dbReference type="SMART" id="SM00387">
    <property type="entry name" value="HATPase_c"/>
    <property type="match status" value="1"/>
</dbReference>
<evidence type="ECO:0000256" key="7">
    <source>
        <dbReference type="ARBA" id="ARBA00023029"/>
    </source>
</evidence>
<keyword evidence="3 10" id="KW-0479">Metal-binding</keyword>
<keyword evidence="4 10" id="KW-0547">Nucleotide-binding</keyword>
<dbReference type="SMART" id="SM00433">
    <property type="entry name" value="TOP2c"/>
    <property type="match status" value="1"/>
</dbReference>
<evidence type="ECO:0000313" key="14">
    <source>
        <dbReference type="Proteomes" id="UP001268089"/>
    </source>
</evidence>
<dbReference type="SUPFAM" id="SSF56719">
    <property type="entry name" value="Type II DNA topoisomerase"/>
    <property type="match status" value="1"/>
</dbReference>
<dbReference type="Gene3D" id="3.30.230.10">
    <property type="match status" value="1"/>
</dbReference>
<feature type="binding site" evidence="10">
    <location>
        <position position="485"/>
    </location>
    <ligand>
        <name>Mg(2+)</name>
        <dbReference type="ChEBI" id="CHEBI:18420"/>
        <label>1</label>
        <note>catalytic</note>
    </ligand>
</feature>
<dbReference type="PROSITE" id="PS50880">
    <property type="entry name" value="TOPRIM"/>
    <property type="match status" value="1"/>
</dbReference>
<dbReference type="InterPro" id="IPR034160">
    <property type="entry name" value="TOPRIM_GyrB"/>
</dbReference>
<dbReference type="PANTHER" id="PTHR45866">
    <property type="entry name" value="DNA GYRASE/TOPOISOMERASE SUBUNIT B"/>
    <property type="match status" value="1"/>
</dbReference>
<accession>A0ABU1ZPA5</accession>
<dbReference type="InterPro" id="IPR013760">
    <property type="entry name" value="Topo_IIA-like_dom_sf"/>
</dbReference>
<comment type="subcellular location">
    <subcellularLocation>
        <location evidence="10">Cytoplasm</location>
    </subcellularLocation>
</comment>
<dbReference type="InterPro" id="IPR001241">
    <property type="entry name" value="Topo_IIA"/>
</dbReference>
<evidence type="ECO:0000256" key="3">
    <source>
        <dbReference type="ARBA" id="ARBA00022723"/>
    </source>
</evidence>
<feature type="compositionally biased region" description="Polar residues" evidence="11">
    <location>
        <begin position="25"/>
        <end position="35"/>
    </location>
</feature>
<evidence type="ECO:0000256" key="11">
    <source>
        <dbReference type="SAM" id="MobiDB-lite"/>
    </source>
</evidence>
<dbReference type="CDD" id="cd00822">
    <property type="entry name" value="TopoII_Trans_DNA_gyrase"/>
    <property type="match status" value="1"/>
</dbReference>
<feature type="binding site" evidence="10">
    <location>
        <position position="566"/>
    </location>
    <ligand>
        <name>Mg(2+)</name>
        <dbReference type="ChEBI" id="CHEBI:18420"/>
        <label>2</label>
    </ligand>
</feature>
<dbReference type="NCBIfam" id="NF004189">
    <property type="entry name" value="PRK05644.1"/>
    <property type="match status" value="1"/>
</dbReference>
<dbReference type="InterPro" id="IPR036890">
    <property type="entry name" value="HATPase_C_sf"/>
</dbReference>